<reference evidence="7 8" key="1">
    <citation type="submission" date="2018-07" db="EMBL/GenBank/DDBJ databases">
        <title>Genome sequences of Haloplanus sp. CBA1113.</title>
        <authorList>
            <person name="Kim Y.B."/>
            <person name="Roh S.W."/>
        </authorList>
    </citation>
    <scope>NUCLEOTIDE SEQUENCE [LARGE SCALE GENOMIC DNA]</scope>
    <source>
        <strain evidence="7 8">CBA1113</strain>
        <plasmid evidence="7 8">pCBA1113-01</plasmid>
    </source>
</reference>
<dbReference type="InterPro" id="IPR012327">
    <property type="entry name" value="MeTrfase_D12"/>
</dbReference>
<dbReference type="OrthoDB" id="372040at2157"/>
<sequence>MTESVFPFPGGKSYLAPWIIEHFPAHKCYVEVFGGSGAVLVNKPESHTEVYNDLDGDLVQFFEVLREREEELVEWLNLTPYAREQHQEWKQAFYSGERPDDPIERAGRFFYLRYSQYAAKYRTASGFAGAHQRNKARKLRNATEKLHEFADRFKNVQIENLDYAEVIERYDSEDTFFYCDPPYLDEGDALYRHEGDFDHKRFVDTLTETEGKWAVSYQRVPEGLQDHIIVEKGRSQFMNKQHDDETRSTEVTERLILNYDLDEAGKFETDDTQQTTLDGLNDDE</sequence>
<name>A0A345E7N9_9EURY</name>
<accession>A0A345E7N9</accession>
<proteinExistence type="inferred from homology"/>
<geneLocation type="plasmid" evidence="7 8">
    <name>pCBA1113-01</name>
</geneLocation>
<dbReference type="Gene3D" id="1.10.1020.10">
    <property type="entry name" value="Adenine-specific Methyltransferase, Domain 2"/>
    <property type="match status" value="1"/>
</dbReference>
<keyword evidence="3 7" id="KW-0489">Methyltransferase</keyword>
<dbReference type="EMBL" id="CP031151">
    <property type="protein sequence ID" value="AXG08211.1"/>
    <property type="molecule type" value="Genomic_DNA"/>
</dbReference>
<dbReference type="GO" id="GO:0009307">
    <property type="term" value="P:DNA restriction-modification system"/>
    <property type="evidence" value="ECO:0007669"/>
    <property type="project" value="InterPro"/>
</dbReference>
<evidence type="ECO:0000256" key="2">
    <source>
        <dbReference type="ARBA" id="ARBA00011900"/>
    </source>
</evidence>
<evidence type="ECO:0000256" key="1">
    <source>
        <dbReference type="ARBA" id="ARBA00006594"/>
    </source>
</evidence>
<dbReference type="GO" id="GO:0032259">
    <property type="term" value="P:methylation"/>
    <property type="evidence" value="ECO:0007669"/>
    <property type="project" value="UniProtKB-KW"/>
</dbReference>
<comment type="catalytic activity">
    <reaction evidence="6">
        <text>a 2'-deoxyadenosine in DNA + S-adenosyl-L-methionine = an N(6)-methyl-2'-deoxyadenosine in DNA + S-adenosyl-L-homocysteine + H(+)</text>
        <dbReference type="Rhea" id="RHEA:15197"/>
        <dbReference type="Rhea" id="RHEA-COMP:12418"/>
        <dbReference type="Rhea" id="RHEA-COMP:12419"/>
        <dbReference type="ChEBI" id="CHEBI:15378"/>
        <dbReference type="ChEBI" id="CHEBI:57856"/>
        <dbReference type="ChEBI" id="CHEBI:59789"/>
        <dbReference type="ChEBI" id="CHEBI:90615"/>
        <dbReference type="ChEBI" id="CHEBI:90616"/>
        <dbReference type="EC" id="2.1.1.72"/>
    </reaction>
</comment>
<dbReference type="InterPro" id="IPR012263">
    <property type="entry name" value="M_m6A_EcoRV"/>
</dbReference>
<evidence type="ECO:0000313" key="8">
    <source>
        <dbReference type="Proteomes" id="UP000253273"/>
    </source>
</evidence>
<keyword evidence="5" id="KW-0949">S-adenosyl-L-methionine</keyword>
<dbReference type="GO" id="GO:0009007">
    <property type="term" value="F:site-specific DNA-methyltransferase (adenine-specific) activity"/>
    <property type="evidence" value="ECO:0007669"/>
    <property type="project" value="UniProtKB-EC"/>
</dbReference>
<dbReference type="RefSeq" id="WP_114587331.1">
    <property type="nucleotide sequence ID" value="NZ_CP031151.1"/>
</dbReference>
<dbReference type="InterPro" id="IPR023095">
    <property type="entry name" value="Ade_MeTrfase_dom_2"/>
</dbReference>
<gene>
    <name evidence="7" type="ORF">DU500_17110</name>
</gene>
<dbReference type="PANTHER" id="PTHR30481">
    <property type="entry name" value="DNA ADENINE METHYLASE"/>
    <property type="match status" value="1"/>
</dbReference>
<dbReference type="SUPFAM" id="SSF53335">
    <property type="entry name" value="S-adenosyl-L-methionine-dependent methyltransferases"/>
    <property type="match status" value="1"/>
</dbReference>
<dbReference type="Gene3D" id="3.40.50.150">
    <property type="entry name" value="Vaccinia Virus protein VP39"/>
    <property type="match status" value="1"/>
</dbReference>
<dbReference type="EC" id="2.1.1.72" evidence="2"/>
<keyword evidence="4" id="KW-0808">Transferase</keyword>
<organism evidence="7 8">
    <name type="scientific">Haloplanus rubicundus</name>
    <dbReference type="NCBI Taxonomy" id="1547898"/>
    <lineage>
        <taxon>Archaea</taxon>
        <taxon>Methanobacteriati</taxon>
        <taxon>Methanobacteriota</taxon>
        <taxon>Stenosarchaea group</taxon>
        <taxon>Halobacteria</taxon>
        <taxon>Halobacteriales</taxon>
        <taxon>Haloferacaceae</taxon>
        <taxon>Haloplanus</taxon>
    </lineage>
</organism>
<dbReference type="GO" id="GO:1904047">
    <property type="term" value="F:S-adenosyl-L-methionine binding"/>
    <property type="evidence" value="ECO:0007669"/>
    <property type="project" value="TreeGrafter"/>
</dbReference>
<dbReference type="InterPro" id="IPR029063">
    <property type="entry name" value="SAM-dependent_MTases_sf"/>
</dbReference>
<protein>
    <recommendedName>
        <fullName evidence="2">site-specific DNA-methyltransferase (adenine-specific)</fullName>
        <ecNumber evidence="2">2.1.1.72</ecNumber>
    </recommendedName>
</protein>
<evidence type="ECO:0000256" key="3">
    <source>
        <dbReference type="ARBA" id="ARBA00022603"/>
    </source>
</evidence>
<dbReference type="AlphaFoldDB" id="A0A345E7N9"/>
<dbReference type="Proteomes" id="UP000253273">
    <property type="component" value="Plasmid pCBA1113-01"/>
</dbReference>
<dbReference type="GO" id="GO:0043565">
    <property type="term" value="F:sequence-specific DNA binding"/>
    <property type="evidence" value="ECO:0007669"/>
    <property type="project" value="TreeGrafter"/>
</dbReference>
<dbReference type="Pfam" id="PF02086">
    <property type="entry name" value="MethyltransfD12"/>
    <property type="match status" value="1"/>
</dbReference>
<dbReference type="GO" id="GO:0006298">
    <property type="term" value="P:mismatch repair"/>
    <property type="evidence" value="ECO:0007669"/>
    <property type="project" value="TreeGrafter"/>
</dbReference>
<dbReference type="KEGG" id="haj:DU500_17110"/>
<dbReference type="PIRSF" id="PIRSF000398">
    <property type="entry name" value="M_m6A_EcoRV"/>
    <property type="match status" value="1"/>
</dbReference>
<evidence type="ECO:0000256" key="4">
    <source>
        <dbReference type="ARBA" id="ARBA00022679"/>
    </source>
</evidence>
<dbReference type="GeneID" id="37285141"/>
<evidence type="ECO:0000256" key="5">
    <source>
        <dbReference type="ARBA" id="ARBA00022691"/>
    </source>
</evidence>
<keyword evidence="8" id="KW-1185">Reference proteome</keyword>
<keyword evidence="7" id="KW-0614">Plasmid</keyword>
<comment type="similarity">
    <text evidence="1">Belongs to the N(4)/N(6)-methyltransferase family.</text>
</comment>
<dbReference type="PRINTS" id="PR00505">
    <property type="entry name" value="D12N6MTFRASE"/>
</dbReference>
<evidence type="ECO:0000256" key="6">
    <source>
        <dbReference type="ARBA" id="ARBA00047942"/>
    </source>
</evidence>
<dbReference type="REBASE" id="261376">
    <property type="entry name" value="M.Hsp1113ORF17110P"/>
</dbReference>
<evidence type="ECO:0000313" key="7">
    <source>
        <dbReference type="EMBL" id="AXG08211.1"/>
    </source>
</evidence>